<reference evidence="1" key="1">
    <citation type="submission" date="2021-03" db="EMBL/GenBank/DDBJ databases">
        <authorList>
            <person name="Wang G."/>
        </authorList>
    </citation>
    <scope>NUCLEOTIDE SEQUENCE</scope>
    <source>
        <strain evidence="1">KCTC 12899</strain>
    </source>
</reference>
<keyword evidence="2" id="KW-1185">Reference proteome</keyword>
<evidence type="ECO:0000313" key="2">
    <source>
        <dbReference type="Proteomes" id="UP000664417"/>
    </source>
</evidence>
<comment type="caution">
    <text evidence="1">The sequence shown here is derived from an EMBL/GenBank/DDBJ whole genome shotgun (WGS) entry which is preliminary data.</text>
</comment>
<dbReference type="EMBL" id="JAFREP010000003">
    <property type="protein sequence ID" value="MBO1317725.1"/>
    <property type="molecule type" value="Genomic_DNA"/>
</dbReference>
<proteinExistence type="predicted"/>
<protein>
    <submittedName>
        <fullName evidence="1">Uncharacterized protein</fullName>
    </submittedName>
</protein>
<sequence>MEKIRNAKDLQVFLNKHVTELEQALDISPVQFCIPLNKKRPHVRVSVTQGQKDRVPKELAFDFNGEQVLIPLEAVEDYQEFVAF</sequence>
<gene>
    <name evidence="1" type="ORF">J3U88_04575</name>
</gene>
<dbReference type="RefSeq" id="WP_207857137.1">
    <property type="nucleotide sequence ID" value="NZ_JAFREP010000003.1"/>
</dbReference>
<dbReference type="AlphaFoldDB" id="A0A8J7QFV8"/>
<evidence type="ECO:0000313" key="1">
    <source>
        <dbReference type="EMBL" id="MBO1317725.1"/>
    </source>
</evidence>
<accession>A0A8J7QFV8</accession>
<name>A0A8J7QFV8_9BACT</name>
<dbReference type="Proteomes" id="UP000664417">
    <property type="component" value="Unassembled WGS sequence"/>
</dbReference>
<organism evidence="1 2">
    <name type="scientific">Acanthopleuribacter pedis</name>
    <dbReference type="NCBI Taxonomy" id="442870"/>
    <lineage>
        <taxon>Bacteria</taxon>
        <taxon>Pseudomonadati</taxon>
        <taxon>Acidobacteriota</taxon>
        <taxon>Holophagae</taxon>
        <taxon>Acanthopleuribacterales</taxon>
        <taxon>Acanthopleuribacteraceae</taxon>
        <taxon>Acanthopleuribacter</taxon>
    </lineage>
</organism>